<reference evidence="3 4" key="1">
    <citation type="submission" date="2021-06" db="EMBL/GenBank/DDBJ databases">
        <title>New haloarchaea isolates fom saline soil.</title>
        <authorList>
            <person name="Duran-Viseras A."/>
            <person name="Sanchez-Porro C.S."/>
            <person name="Ventosa A."/>
        </authorList>
    </citation>
    <scope>NUCLEOTIDE SEQUENCE [LARGE SCALE GENOMIC DNA]</scope>
    <source>
        <strain evidence="3 4">JCM 183640</strain>
    </source>
</reference>
<dbReference type="SUPFAM" id="SSF46785">
    <property type="entry name" value="Winged helix' DNA-binding domain"/>
    <property type="match status" value="1"/>
</dbReference>
<dbReference type="InterPro" id="IPR055768">
    <property type="entry name" value="DUF7344"/>
</dbReference>
<keyword evidence="4" id="KW-1185">Reference proteome</keyword>
<dbReference type="InterPro" id="IPR036388">
    <property type="entry name" value="WH-like_DNA-bd_sf"/>
</dbReference>
<evidence type="ECO:0000313" key="4">
    <source>
        <dbReference type="Proteomes" id="UP000766550"/>
    </source>
</evidence>
<evidence type="ECO:0000313" key="3">
    <source>
        <dbReference type="EMBL" id="MBV0924261.1"/>
    </source>
</evidence>
<dbReference type="OrthoDB" id="21363at2157"/>
<dbReference type="InterPro" id="IPR036390">
    <property type="entry name" value="WH_DNA-bd_sf"/>
</dbReference>
<accession>A0A8J7YBL4</accession>
<comment type="caution">
    <text evidence="3">The sequence shown here is derived from an EMBL/GenBank/DDBJ whole genome shotgun (WGS) entry which is preliminary data.</text>
</comment>
<dbReference type="EMBL" id="JAHQXF010000001">
    <property type="protein sequence ID" value="MBV0924261.1"/>
    <property type="molecule type" value="Genomic_DNA"/>
</dbReference>
<name>A0A8J7YBL4_9EURY</name>
<dbReference type="AlphaFoldDB" id="A0A8J7YBL4"/>
<feature type="domain" description="DUF7344" evidence="2">
    <location>
        <begin position="31"/>
        <end position="108"/>
    </location>
</feature>
<dbReference type="Pfam" id="PF24035">
    <property type="entry name" value="DUF7344"/>
    <property type="match status" value="1"/>
</dbReference>
<sequence>MAPPDDRPLETSLDAESLDSASIRPPPDDLFRAVANTKRRQLLALLTTQETIALDDLTDVLVGMATTTDGPAGPDEWAQVKIELVHAHLPLLTEAGLVEYDEEGGEVRLASLPDAVRDLFEFADEYERAVENRQ</sequence>
<evidence type="ECO:0000256" key="1">
    <source>
        <dbReference type="SAM" id="MobiDB-lite"/>
    </source>
</evidence>
<evidence type="ECO:0000259" key="2">
    <source>
        <dbReference type="Pfam" id="PF24035"/>
    </source>
</evidence>
<dbReference type="Proteomes" id="UP000766550">
    <property type="component" value="Unassembled WGS sequence"/>
</dbReference>
<organism evidence="3 4">
    <name type="scientific">Haloarcula limicola</name>
    <dbReference type="NCBI Taxonomy" id="1429915"/>
    <lineage>
        <taxon>Archaea</taxon>
        <taxon>Methanobacteriati</taxon>
        <taxon>Methanobacteriota</taxon>
        <taxon>Stenosarchaea group</taxon>
        <taxon>Halobacteria</taxon>
        <taxon>Halobacteriales</taxon>
        <taxon>Haloarculaceae</taxon>
        <taxon>Haloarcula</taxon>
    </lineage>
</organism>
<proteinExistence type="predicted"/>
<dbReference type="RefSeq" id="WP_162317323.1">
    <property type="nucleotide sequence ID" value="NZ_JAHQXF010000001.1"/>
</dbReference>
<gene>
    <name evidence="3" type="ORF">KTS45_08610</name>
</gene>
<protein>
    <recommendedName>
        <fullName evidence="2">DUF7344 domain-containing protein</fullName>
    </recommendedName>
</protein>
<feature type="region of interest" description="Disordered" evidence="1">
    <location>
        <begin position="1"/>
        <end position="27"/>
    </location>
</feature>
<dbReference type="Gene3D" id="1.10.10.10">
    <property type="entry name" value="Winged helix-like DNA-binding domain superfamily/Winged helix DNA-binding domain"/>
    <property type="match status" value="1"/>
</dbReference>